<dbReference type="InterPro" id="IPR008979">
    <property type="entry name" value="Galactose-bd-like_sf"/>
</dbReference>
<feature type="domain" description="DOC" evidence="6">
    <location>
        <begin position="1"/>
        <end position="143"/>
    </location>
</feature>
<evidence type="ECO:0000256" key="1">
    <source>
        <dbReference type="ARBA" id="ARBA00006762"/>
    </source>
</evidence>
<reference evidence="7 8" key="2">
    <citation type="submission" date="2014-03" db="EMBL/GenBank/DDBJ databases">
        <title>The Genome Sequence of Anncaliia algerae insect isolate PRA339.</title>
        <authorList>
            <consortium name="The Broad Institute Genome Sequencing Platform"/>
            <consortium name="The Broad Institute Genome Sequencing Center for Infectious Disease"/>
            <person name="Cuomo C."/>
            <person name="Becnel J."/>
            <person name="Sanscrainte N."/>
            <person name="Walker B."/>
            <person name="Young S.K."/>
            <person name="Zeng Q."/>
            <person name="Gargeya S."/>
            <person name="Fitzgerald M."/>
            <person name="Haas B."/>
            <person name="Abouelleil A."/>
            <person name="Alvarado L."/>
            <person name="Arachchi H.M."/>
            <person name="Berlin A.M."/>
            <person name="Chapman S.B."/>
            <person name="Dewar J."/>
            <person name="Goldberg J."/>
            <person name="Griggs A."/>
            <person name="Gujja S."/>
            <person name="Hansen M."/>
            <person name="Howarth C."/>
            <person name="Imamovic A."/>
            <person name="Larimer J."/>
            <person name="McCowan C."/>
            <person name="Murphy C."/>
            <person name="Neiman D."/>
            <person name="Pearson M."/>
            <person name="Priest M."/>
            <person name="Roberts A."/>
            <person name="Saif S."/>
            <person name="Shea T."/>
            <person name="Sisk P."/>
            <person name="Sykes S."/>
            <person name="Wortman J."/>
            <person name="Nusbaum C."/>
            <person name="Birren B."/>
        </authorList>
    </citation>
    <scope>NUCLEOTIDE SEQUENCE [LARGE SCALE GENOMIC DNA]</scope>
    <source>
        <strain evidence="7 8">PRA339</strain>
    </source>
</reference>
<evidence type="ECO:0000256" key="4">
    <source>
        <dbReference type="ARBA" id="ARBA00022786"/>
    </source>
</evidence>
<dbReference type="PANTHER" id="PTHR12936:SF0">
    <property type="entry name" value="ANAPHASE-PROMOTING COMPLEX SUBUNIT 10"/>
    <property type="match status" value="1"/>
</dbReference>
<protein>
    <recommendedName>
        <fullName evidence="6">DOC domain-containing protein</fullName>
    </recommendedName>
</protein>
<evidence type="ECO:0000256" key="2">
    <source>
        <dbReference type="ARBA" id="ARBA00022618"/>
    </source>
</evidence>
<sequence length="143" mass="16792">MMEIKLSSFKRDHGLEELFSDDMSEFWHTDDSLPHYIEITFQKLTKVSNVILTLMYSKDDSYTPSIIEIRVGMTRELLEPVCNVSLNEPEGDISFIINQECFFMQIIILSNHQDGKDTHVRRLKILDHKMRDILVIPECLMNK</sequence>
<name>A0A059F5N6_9MICR</name>
<dbReference type="GO" id="GO:0031145">
    <property type="term" value="P:anaphase-promoting complex-dependent catabolic process"/>
    <property type="evidence" value="ECO:0007669"/>
    <property type="project" value="InterPro"/>
</dbReference>
<dbReference type="GO" id="GO:0005680">
    <property type="term" value="C:anaphase-promoting complex"/>
    <property type="evidence" value="ECO:0007669"/>
    <property type="project" value="InterPro"/>
</dbReference>
<dbReference type="GO" id="GO:0051301">
    <property type="term" value="P:cell division"/>
    <property type="evidence" value="ECO:0007669"/>
    <property type="project" value="UniProtKB-KW"/>
</dbReference>
<keyword evidence="2" id="KW-0132">Cell division</keyword>
<dbReference type="VEuPathDB" id="MicrosporidiaDB:H312_00085"/>
<keyword evidence="4" id="KW-0833">Ubl conjugation pathway</keyword>
<dbReference type="AlphaFoldDB" id="A0A059F5N6"/>
<comment type="similarity">
    <text evidence="1">Belongs to the APC10 family.</text>
</comment>
<keyword evidence="8" id="KW-1185">Reference proteome</keyword>
<dbReference type="PROSITE" id="PS51284">
    <property type="entry name" value="DOC"/>
    <property type="match status" value="1"/>
</dbReference>
<evidence type="ECO:0000256" key="3">
    <source>
        <dbReference type="ARBA" id="ARBA00022776"/>
    </source>
</evidence>
<evidence type="ECO:0000313" key="7">
    <source>
        <dbReference type="EMBL" id="KCZ82427.1"/>
    </source>
</evidence>
<accession>A0A059F5N6</accession>
<dbReference type="PIRSF" id="PIRSF028841">
    <property type="entry name" value="APC10_sub"/>
    <property type="match status" value="1"/>
</dbReference>
<dbReference type="Pfam" id="PF03256">
    <property type="entry name" value="ANAPC10"/>
    <property type="match status" value="1"/>
</dbReference>
<reference evidence="8" key="1">
    <citation type="submission" date="2013-02" db="EMBL/GenBank/DDBJ databases">
        <authorList>
            <consortium name="The Broad Institute Genome Sequencing Platform"/>
            <person name="Cuomo C."/>
            <person name="Becnel J."/>
            <person name="Sanscrainte N."/>
            <person name="Walker B."/>
            <person name="Young S.K."/>
            <person name="Zeng Q."/>
            <person name="Gargeya S."/>
            <person name="Fitzgerald M."/>
            <person name="Haas B."/>
            <person name="Abouelleil A."/>
            <person name="Alvarado L."/>
            <person name="Arachchi H.M."/>
            <person name="Berlin A.M."/>
            <person name="Chapman S.B."/>
            <person name="Dewar J."/>
            <person name="Goldberg J."/>
            <person name="Griggs A."/>
            <person name="Gujja S."/>
            <person name="Hansen M."/>
            <person name="Howarth C."/>
            <person name="Imamovic A."/>
            <person name="Larimer J."/>
            <person name="McCowan C."/>
            <person name="Murphy C."/>
            <person name="Neiman D."/>
            <person name="Pearson M."/>
            <person name="Priest M."/>
            <person name="Roberts A."/>
            <person name="Saif S."/>
            <person name="Shea T."/>
            <person name="Sisk P."/>
            <person name="Sykes S."/>
            <person name="Wortman J."/>
            <person name="Nusbaum C."/>
            <person name="Birren B."/>
        </authorList>
    </citation>
    <scope>NUCLEOTIDE SEQUENCE [LARGE SCALE GENOMIC DNA]</scope>
    <source>
        <strain evidence="8">PRA339</strain>
    </source>
</reference>
<keyword evidence="5" id="KW-0131">Cell cycle</keyword>
<evidence type="ECO:0000256" key="5">
    <source>
        <dbReference type="ARBA" id="ARBA00023306"/>
    </source>
</evidence>
<evidence type="ECO:0000313" key="8">
    <source>
        <dbReference type="Proteomes" id="UP000030655"/>
    </source>
</evidence>
<dbReference type="STRING" id="1288291.A0A059F5N6"/>
<dbReference type="InterPro" id="IPR016901">
    <property type="entry name" value="APC10/Doc1"/>
</dbReference>
<dbReference type="Proteomes" id="UP000030655">
    <property type="component" value="Unassembled WGS sequence"/>
</dbReference>
<gene>
    <name evidence="7" type="ORF">H312_00085</name>
</gene>
<proteinExistence type="inferred from homology"/>
<dbReference type="GO" id="GO:0070979">
    <property type="term" value="P:protein K11-linked ubiquitination"/>
    <property type="evidence" value="ECO:0007669"/>
    <property type="project" value="TreeGrafter"/>
</dbReference>
<dbReference type="HOGENOM" id="CLU_039415_3_1_1"/>
<evidence type="ECO:0000259" key="6">
    <source>
        <dbReference type="PROSITE" id="PS51284"/>
    </source>
</evidence>
<dbReference type="EMBL" id="KK365130">
    <property type="protein sequence ID" value="KCZ82427.1"/>
    <property type="molecule type" value="Genomic_DNA"/>
</dbReference>
<dbReference type="SUPFAM" id="SSF49785">
    <property type="entry name" value="Galactose-binding domain-like"/>
    <property type="match status" value="1"/>
</dbReference>
<dbReference type="PANTHER" id="PTHR12936">
    <property type="entry name" value="ANAPHASE-PROMOTING COMPLEX 10"/>
    <property type="match status" value="1"/>
</dbReference>
<dbReference type="Gene3D" id="2.60.120.260">
    <property type="entry name" value="Galactose-binding domain-like"/>
    <property type="match status" value="1"/>
</dbReference>
<keyword evidence="3" id="KW-0498">Mitosis</keyword>
<dbReference type="InterPro" id="IPR004939">
    <property type="entry name" value="APC_su10/DOC_dom"/>
</dbReference>
<organism evidence="7 8">
    <name type="scientific">Anncaliia algerae PRA339</name>
    <dbReference type="NCBI Taxonomy" id="1288291"/>
    <lineage>
        <taxon>Eukaryota</taxon>
        <taxon>Fungi</taxon>
        <taxon>Fungi incertae sedis</taxon>
        <taxon>Microsporidia</taxon>
        <taxon>Tubulinosematoidea</taxon>
        <taxon>Tubulinosematidae</taxon>
        <taxon>Anncaliia</taxon>
    </lineage>
</organism>
<dbReference type="OrthoDB" id="24948at2759"/>
<dbReference type="SMART" id="SM01337">
    <property type="entry name" value="APC10"/>
    <property type="match status" value="1"/>
</dbReference>